<dbReference type="PANTHER" id="PTHR10353:SF36">
    <property type="entry name" value="LP05116P"/>
    <property type="match status" value="1"/>
</dbReference>
<evidence type="ECO:0000256" key="4">
    <source>
        <dbReference type="RuleBase" id="RU003690"/>
    </source>
</evidence>
<dbReference type="GO" id="GO:0008422">
    <property type="term" value="F:beta-glucosidase activity"/>
    <property type="evidence" value="ECO:0007669"/>
    <property type="project" value="TreeGrafter"/>
</dbReference>
<dbReference type="InterPro" id="IPR017853">
    <property type="entry name" value="GH"/>
</dbReference>
<dbReference type="Gene3D" id="3.20.20.80">
    <property type="entry name" value="Glycosidases"/>
    <property type="match status" value="1"/>
</dbReference>
<gene>
    <name evidence="6" type="ORF">GRF29_69g1731200</name>
</gene>
<keyword evidence="7" id="KW-1185">Reference proteome</keyword>
<dbReference type="GO" id="GO:0005975">
    <property type="term" value="P:carbohydrate metabolic process"/>
    <property type="evidence" value="ECO:0007669"/>
    <property type="project" value="InterPro"/>
</dbReference>
<evidence type="ECO:0000256" key="2">
    <source>
        <dbReference type="ARBA" id="ARBA00022801"/>
    </source>
</evidence>
<evidence type="ECO:0008006" key="8">
    <source>
        <dbReference type="Google" id="ProtNLM"/>
    </source>
</evidence>
<feature type="chain" id="PRO_5043037280" description="Beta-glucosidase" evidence="5">
    <location>
        <begin position="20"/>
        <end position="621"/>
    </location>
</feature>
<keyword evidence="3" id="KW-0326">Glycosidase</keyword>
<name>A0AAN6M0D4_9PLEO</name>
<keyword evidence="2" id="KW-0378">Hydrolase</keyword>
<dbReference type="PANTHER" id="PTHR10353">
    <property type="entry name" value="GLYCOSYL HYDROLASE"/>
    <property type="match status" value="1"/>
</dbReference>
<dbReference type="InterPro" id="IPR001360">
    <property type="entry name" value="Glyco_hydro_1"/>
</dbReference>
<evidence type="ECO:0000256" key="1">
    <source>
        <dbReference type="ARBA" id="ARBA00010838"/>
    </source>
</evidence>
<dbReference type="Pfam" id="PF00232">
    <property type="entry name" value="Glyco_hydro_1"/>
    <property type="match status" value="1"/>
</dbReference>
<evidence type="ECO:0000256" key="5">
    <source>
        <dbReference type="SAM" id="SignalP"/>
    </source>
</evidence>
<dbReference type="SUPFAM" id="SSF51445">
    <property type="entry name" value="(Trans)glycosidases"/>
    <property type="match status" value="1"/>
</dbReference>
<evidence type="ECO:0000313" key="7">
    <source>
        <dbReference type="Proteomes" id="UP001280581"/>
    </source>
</evidence>
<evidence type="ECO:0000313" key="6">
    <source>
        <dbReference type="EMBL" id="KAK3209412.1"/>
    </source>
</evidence>
<dbReference type="AlphaFoldDB" id="A0AAN6M0D4"/>
<dbReference type="PROSITE" id="PS00653">
    <property type="entry name" value="GLYCOSYL_HYDROL_F1_2"/>
    <property type="match status" value="1"/>
</dbReference>
<dbReference type="InterPro" id="IPR033132">
    <property type="entry name" value="GH_1_N_CS"/>
</dbReference>
<dbReference type="Proteomes" id="UP001280581">
    <property type="component" value="Unassembled WGS sequence"/>
</dbReference>
<feature type="signal peptide" evidence="5">
    <location>
        <begin position="1"/>
        <end position="19"/>
    </location>
</feature>
<proteinExistence type="inferred from homology"/>
<comment type="similarity">
    <text evidence="1 4">Belongs to the glycosyl hydrolase 1 family.</text>
</comment>
<dbReference type="PRINTS" id="PR00131">
    <property type="entry name" value="GLHYDRLASE1"/>
</dbReference>
<sequence>MALSTTLALLLAGLQSVSAQDASYPASTAIDPSRTSSGTASFVTSVELSVDANPKLLEAFHFLSAKSSIHPIFCYVEFSPCAIDAHQLNTETGNLLTALDLWDLYVGPVSTFSINTTVQPTPIPSSSLVPPPQLYYPSFPTGQQVPLQAKNESWKFPKDFWYGVAGAAYQIEGAAKAEGRAPSIWDVLSHRAQGYVVTNETGDIADNNYYQYKEAALGLNTYSFSLSWSRILPFGSGPVNEQALAHYDDVIDTCLEYGIIPQVTLYHWDLPIFLQNTYGGWLSSDIVNDFTNYARIVFDRYHSKVLHWYTVNEPIVFCGFYPLPENYFKKTDIPGVQQKFYCGHHVLLAHAAAYHVGKSLNSSLSISMKHNGGYKIQRTNSSEDATAVQRAWDFQEAWFSDPVFLTGDYPRYLKEYVETFLEPFTDEQKAQINGTSDIYAHDAYTSDFIMAPDSGIEACTKNESHPLFPSCYNSTKLYANNYWLVGPAADPSSPWLNKATDWVPTFLKYMQDRWKPRGGIAVTEFGISEPYEALRKDLPSIVTDPLRSAYYRDYLEAILIAISEGVDVVGTLAWSIYDNFEWGQGYSSKFGIQYVNLTTQERFYKASAFEYANAFKVYLEK</sequence>
<comment type="caution">
    <text evidence="6">The sequence shown here is derived from an EMBL/GenBank/DDBJ whole genome shotgun (WGS) entry which is preliminary data.</text>
</comment>
<keyword evidence="5" id="KW-0732">Signal</keyword>
<organism evidence="6 7">
    <name type="scientific">Pseudopithomyces chartarum</name>
    <dbReference type="NCBI Taxonomy" id="1892770"/>
    <lineage>
        <taxon>Eukaryota</taxon>
        <taxon>Fungi</taxon>
        <taxon>Dikarya</taxon>
        <taxon>Ascomycota</taxon>
        <taxon>Pezizomycotina</taxon>
        <taxon>Dothideomycetes</taxon>
        <taxon>Pleosporomycetidae</taxon>
        <taxon>Pleosporales</taxon>
        <taxon>Massarineae</taxon>
        <taxon>Didymosphaeriaceae</taxon>
        <taxon>Pseudopithomyces</taxon>
    </lineage>
</organism>
<dbReference type="EMBL" id="WVTA01000006">
    <property type="protein sequence ID" value="KAK3209412.1"/>
    <property type="molecule type" value="Genomic_DNA"/>
</dbReference>
<reference evidence="6 7" key="1">
    <citation type="submission" date="2021-02" db="EMBL/GenBank/DDBJ databases">
        <title>Genome assembly of Pseudopithomyces chartarum.</title>
        <authorList>
            <person name="Jauregui R."/>
            <person name="Singh J."/>
            <person name="Voisey C."/>
        </authorList>
    </citation>
    <scope>NUCLEOTIDE SEQUENCE [LARGE SCALE GENOMIC DNA]</scope>
    <source>
        <strain evidence="6 7">AGR01</strain>
    </source>
</reference>
<protein>
    <recommendedName>
        <fullName evidence="8">Beta-glucosidase</fullName>
    </recommendedName>
</protein>
<evidence type="ECO:0000256" key="3">
    <source>
        <dbReference type="ARBA" id="ARBA00023295"/>
    </source>
</evidence>
<accession>A0AAN6M0D4</accession>